<sequence length="31" mass="3699">MRRIVLHETACFQIHVLCRSLIFCCACLWEC</sequence>
<proteinExistence type="predicted"/>
<gene>
    <name evidence="1" type="ORF">Patl1_18455</name>
</gene>
<evidence type="ECO:0000313" key="2">
    <source>
        <dbReference type="Proteomes" id="UP001164250"/>
    </source>
</evidence>
<name>A0ACC1C264_9ROSI</name>
<dbReference type="EMBL" id="CM047898">
    <property type="protein sequence ID" value="KAJ0106184.1"/>
    <property type="molecule type" value="Genomic_DNA"/>
</dbReference>
<dbReference type="Proteomes" id="UP001164250">
    <property type="component" value="Chromosome 2"/>
</dbReference>
<keyword evidence="2" id="KW-1185">Reference proteome</keyword>
<comment type="caution">
    <text evidence="1">The sequence shown here is derived from an EMBL/GenBank/DDBJ whole genome shotgun (WGS) entry which is preliminary data.</text>
</comment>
<reference evidence="2" key="1">
    <citation type="journal article" date="2023" name="G3 (Bethesda)">
        <title>Genome assembly and association tests identify interacting loci associated with vigor, precocity, and sex in interspecific pistachio rootstocks.</title>
        <authorList>
            <person name="Palmer W."/>
            <person name="Jacygrad E."/>
            <person name="Sagayaradj S."/>
            <person name="Cavanaugh K."/>
            <person name="Han R."/>
            <person name="Bertier L."/>
            <person name="Beede B."/>
            <person name="Kafkas S."/>
            <person name="Golino D."/>
            <person name="Preece J."/>
            <person name="Michelmore R."/>
        </authorList>
    </citation>
    <scope>NUCLEOTIDE SEQUENCE [LARGE SCALE GENOMIC DNA]</scope>
</reference>
<accession>A0ACC1C264</accession>
<evidence type="ECO:0000313" key="1">
    <source>
        <dbReference type="EMBL" id="KAJ0106184.1"/>
    </source>
</evidence>
<organism evidence="1 2">
    <name type="scientific">Pistacia atlantica</name>
    <dbReference type="NCBI Taxonomy" id="434234"/>
    <lineage>
        <taxon>Eukaryota</taxon>
        <taxon>Viridiplantae</taxon>
        <taxon>Streptophyta</taxon>
        <taxon>Embryophyta</taxon>
        <taxon>Tracheophyta</taxon>
        <taxon>Spermatophyta</taxon>
        <taxon>Magnoliopsida</taxon>
        <taxon>eudicotyledons</taxon>
        <taxon>Gunneridae</taxon>
        <taxon>Pentapetalae</taxon>
        <taxon>rosids</taxon>
        <taxon>malvids</taxon>
        <taxon>Sapindales</taxon>
        <taxon>Anacardiaceae</taxon>
        <taxon>Pistacia</taxon>
    </lineage>
</organism>
<protein>
    <submittedName>
        <fullName evidence="1">Uncharacterized protein</fullName>
    </submittedName>
</protein>